<dbReference type="InterPro" id="IPR001138">
    <property type="entry name" value="Zn2Cys6_DnaBD"/>
</dbReference>
<dbReference type="EMBL" id="KN831783">
    <property type="protein sequence ID" value="KIM40163.1"/>
    <property type="molecule type" value="Genomic_DNA"/>
</dbReference>
<dbReference type="STRING" id="686832.A0A0C2XRF3"/>
<feature type="region of interest" description="Disordered" evidence="1">
    <location>
        <begin position="218"/>
        <end position="242"/>
    </location>
</feature>
<evidence type="ECO:0000313" key="3">
    <source>
        <dbReference type="EMBL" id="KIM40163.1"/>
    </source>
</evidence>
<dbReference type="HOGENOM" id="CLU_771764_0_0_1"/>
<dbReference type="PROSITE" id="PS00463">
    <property type="entry name" value="ZN2_CY6_FUNGAL_1"/>
    <property type="match status" value="1"/>
</dbReference>
<accession>A0A0C2XRF3</accession>
<dbReference type="SMART" id="SM00066">
    <property type="entry name" value="GAL4"/>
    <property type="match status" value="1"/>
</dbReference>
<sequence>MYHHRPYAVTAQQHRDESTLSSFQRTQLQQEETFYATFPEARVAKLAEQQYLMGAVTFHYDVRETLAYPSDPSHTGYIDNGYIAVGDNSLPSPKPPDPANSFIHNPSDYLHFDYGPNNAGTPSMFQSFPPIPNPILENGSLNSVVHGSDVLEYPEILQISEPAFPASPVPALEQAFYRASPQPILRPQEPVVEPCHRAPVPQQPAPFERAYAPDFAQPSAQGYFYPPPPHTPSDLTISPQTEHGNMQEGLFRAVVPAQHPRHHSIDAGHAIEHHRNQGRSTHPSSSHSRRNRDHHRHGHEHRLSRSHSHPTHPRQPEPMPQRGMSWVGSQPTPPGPSMPLSPLPSKRQLEKKPPLACLFCRGRKIACGPPMPGSPDKTCNQCQRRSLRCEYPAESRRGMRKKKATDPAGDDSTSVDKAHLEPDFSPVEPRSSDLPKPAA</sequence>
<organism evidence="3 4">
    <name type="scientific">Hebeloma cylindrosporum</name>
    <dbReference type="NCBI Taxonomy" id="76867"/>
    <lineage>
        <taxon>Eukaryota</taxon>
        <taxon>Fungi</taxon>
        <taxon>Dikarya</taxon>
        <taxon>Basidiomycota</taxon>
        <taxon>Agaricomycotina</taxon>
        <taxon>Agaricomycetes</taxon>
        <taxon>Agaricomycetidae</taxon>
        <taxon>Agaricales</taxon>
        <taxon>Agaricineae</taxon>
        <taxon>Hymenogastraceae</taxon>
        <taxon>Hebeloma</taxon>
    </lineage>
</organism>
<protein>
    <recommendedName>
        <fullName evidence="2">Zn(2)-C6 fungal-type domain-containing protein</fullName>
    </recommendedName>
</protein>
<feature type="compositionally biased region" description="Basic residues" evidence="1">
    <location>
        <begin position="287"/>
        <end position="312"/>
    </location>
</feature>
<dbReference type="OrthoDB" id="39175at2759"/>
<reference evidence="3 4" key="1">
    <citation type="submission" date="2014-04" db="EMBL/GenBank/DDBJ databases">
        <authorList>
            <consortium name="DOE Joint Genome Institute"/>
            <person name="Kuo A."/>
            <person name="Gay G."/>
            <person name="Dore J."/>
            <person name="Kohler A."/>
            <person name="Nagy L.G."/>
            <person name="Floudas D."/>
            <person name="Copeland A."/>
            <person name="Barry K.W."/>
            <person name="Cichocki N."/>
            <person name="Veneault-Fourrey C."/>
            <person name="LaButti K."/>
            <person name="Lindquist E.A."/>
            <person name="Lipzen A."/>
            <person name="Lundell T."/>
            <person name="Morin E."/>
            <person name="Murat C."/>
            <person name="Sun H."/>
            <person name="Tunlid A."/>
            <person name="Henrissat B."/>
            <person name="Grigoriev I.V."/>
            <person name="Hibbett D.S."/>
            <person name="Martin F."/>
            <person name="Nordberg H.P."/>
            <person name="Cantor M.N."/>
            <person name="Hua S.X."/>
        </authorList>
    </citation>
    <scope>NUCLEOTIDE SEQUENCE [LARGE SCALE GENOMIC DNA]</scope>
    <source>
        <strain evidence="4">h7</strain>
    </source>
</reference>
<dbReference type="Gene3D" id="4.10.240.10">
    <property type="entry name" value="Zn(2)-C6 fungal-type DNA-binding domain"/>
    <property type="match status" value="1"/>
</dbReference>
<evidence type="ECO:0000256" key="1">
    <source>
        <dbReference type="SAM" id="MobiDB-lite"/>
    </source>
</evidence>
<feature type="compositionally biased region" description="Polar residues" evidence="1">
    <location>
        <begin position="233"/>
        <end position="242"/>
    </location>
</feature>
<reference evidence="4" key="2">
    <citation type="submission" date="2015-01" db="EMBL/GenBank/DDBJ databases">
        <title>Evolutionary Origins and Diversification of the Mycorrhizal Mutualists.</title>
        <authorList>
            <consortium name="DOE Joint Genome Institute"/>
            <consortium name="Mycorrhizal Genomics Consortium"/>
            <person name="Kohler A."/>
            <person name="Kuo A."/>
            <person name="Nagy L.G."/>
            <person name="Floudas D."/>
            <person name="Copeland A."/>
            <person name="Barry K.W."/>
            <person name="Cichocki N."/>
            <person name="Veneault-Fourrey C."/>
            <person name="LaButti K."/>
            <person name="Lindquist E.A."/>
            <person name="Lipzen A."/>
            <person name="Lundell T."/>
            <person name="Morin E."/>
            <person name="Murat C."/>
            <person name="Riley R."/>
            <person name="Ohm R."/>
            <person name="Sun H."/>
            <person name="Tunlid A."/>
            <person name="Henrissat B."/>
            <person name="Grigoriev I.V."/>
            <person name="Hibbett D.S."/>
            <person name="Martin F."/>
        </authorList>
    </citation>
    <scope>NUCLEOTIDE SEQUENCE [LARGE SCALE GENOMIC DNA]</scope>
    <source>
        <strain evidence="4">h7</strain>
    </source>
</reference>
<feature type="domain" description="Zn(2)-C6 fungal-type" evidence="2">
    <location>
        <begin position="356"/>
        <end position="391"/>
    </location>
</feature>
<dbReference type="GO" id="GO:0008270">
    <property type="term" value="F:zinc ion binding"/>
    <property type="evidence" value="ECO:0007669"/>
    <property type="project" value="InterPro"/>
</dbReference>
<dbReference type="Proteomes" id="UP000053424">
    <property type="component" value="Unassembled WGS sequence"/>
</dbReference>
<dbReference type="PROSITE" id="PS50048">
    <property type="entry name" value="ZN2_CY6_FUNGAL_2"/>
    <property type="match status" value="1"/>
</dbReference>
<feature type="region of interest" description="Disordered" evidence="1">
    <location>
        <begin position="275"/>
        <end position="348"/>
    </location>
</feature>
<feature type="compositionally biased region" description="Pro residues" evidence="1">
    <location>
        <begin position="331"/>
        <end position="342"/>
    </location>
</feature>
<proteinExistence type="predicted"/>
<feature type="region of interest" description="Disordered" evidence="1">
    <location>
        <begin position="389"/>
        <end position="439"/>
    </location>
</feature>
<evidence type="ECO:0000259" key="2">
    <source>
        <dbReference type="PROSITE" id="PS50048"/>
    </source>
</evidence>
<dbReference type="SUPFAM" id="SSF57701">
    <property type="entry name" value="Zn2/Cys6 DNA-binding domain"/>
    <property type="match status" value="1"/>
</dbReference>
<evidence type="ECO:0000313" key="4">
    <source>
        <dbReference type="Proteomes" id="UP000053424"/>
    </source>
</evidence>
<gene>
    <name evidence="3" type="ORF">M413DRAFT_172756</name>
</gene>
<dbReference type="GO" id="GO:0000981">
    <property type="term" value="F:DNA-binding transcription factor activity, RNA polymerase II-specific"/>
    <property type="evidence" value="ECO:0007669"/>
    <property type="project" value="InterPro"/>
</dbReference>
<keyword evidence="4" id="KW-1185">Reference proteome</keyword>
<name>A0A0C2XRF3_HEBCY</name>
<dbReference type="AlphaFoldDB" id="A0A0C2XRF3"/>
<dbReference type="Pfam" id="PF00172">
    <property type="entry name" value="Zn_clus"/>
    <property type="match status" value="1"/>
</dbReference>
<dbReference type="InterPro" id="IPR036864">
    <property type="entry name" value="Zn2-C6_fun-type_DNA-bd_sf"/>
</dbReference>
<dbReference type="CDD" id="cd00067">
    <property type="entry name" value="GAL4"/>
    <property type="match status" value="1"/>
</dbReference>